<proteinExistence type="predicted"/>
<evidence type="ECO:0000313" key="1">
    <source>
        <dbReference type="EnsemblPlants" id="Pp3c23_16220V3.3"/>
    </source>
</evidence>
<dbReference type="Gramene" id="Pp3c23_16220V3.3">
    <property type="protein sequence ID" value="Pp3c23_16220V3.3"/>
    <property type="gene ID" value="Pp3c23_16220"/>
</dbReference>
<reference evidence="1" key="3">
    <citation type="submission" date="2020-12" db="UniProtKB">
        <authorList>
            <consortium name="EnsemblPlants"/>
        </authorList>
    </citation>
    <scope>IDENTIFICATION</scope>
</reference>
<organism evidence="1 2">
    <name type="scientific">Physcomitrium patens</name>
    <name type="common">Spreading-leaved earth moss</name>
    <name type="synonym">Physcomitrella patens</name>
    <dbReference type="NCBI Taxonomy" id="3218"/>
    <lineage>
        <taxon>Eukaryota</taxon>
        <taxon>Viridiplantae</taxon>
        <taxon>Streptophyta</taxon>
        <taxon>Embryophyta</taxon>
        <taxon>Bryophyta</taxon>
        <taxon>Bryophytina</taxon>
        <taxon>Bryopsida</taxon>
        <taxon>Funariidae</taxon>
        <taxon>Funariales</taxon>
        <taxon>Funariaceae</taxon>
        <taxon>Physcomitrium</taxon>
    </lineage>
</organism>
<dbReference type="EMBL" id="ABEU02000023">
    <property type="status" value="NOT_ANNOTATED_CDS"/>
    <property type="molecule type" value="Genomic_DNA"/>
</dbReference>
<dbReference type="Proteomes" id="UP000006727">
    <property type="component" value="Chromosome 23"/>
</dbReference>
<dbReference type="AlphaFoldDB" id="A0A7I4CEH5"/>
<keyword evidence="2" id="KW-1185">Reference proteome</keyword>
<reference evidence="1 2" key="2">
    <citation type="journal article" date="2018" name="Plant J.">
        <title>The Physcomitrella patens chromosome-scale assembly reveals moss genome structure and evolution.</title>
        <authorList>
            <person name="Lang D."/>
            <person name="Ullrich K.K."/>
            <person name="Murat F."/>
            <person name="Fuchs J."/>
            <person name="Jenkins J."/>
            <person name="Haas F.B."/>
            <person name="Piednoel M."/>
            <person name="Gundlach H."/>
            <person name="Van Bel M."/>
            <person name="Meyberg R."/>
            <person name="Vives C."/>
            <person name="Morata J."/>
            <person name="Symeonidi A."/>
            <person name="Hiss M."/>
            <person name="Muchero W."/>
            <person name="Kamisugi Y."/>
            <person name="Saleh O."/>
            <person name="Blanc G."/>
            <person name="Decker E.L."/>
            <person name="van Gessel N."/>
            <person name="Grimwood J."/>
            <person name="Hayes R.D."/>
            <person name="Graham S.W."/>
            <person name="Gunter L.E."/>
            <person name="McDaniel S.F."/>
            <person name="Hoernstein S.N.W."/>
            <person name="Larsson A."/>
            <person name="Li F.W."/>
            <person name="Perroud P.F."/>
            <person name="Phillips J."/>
            <person name="Ranjan P."/>
            <person name="Rokshar D.S."/>
            <person name="Rothfels C.J."/>
            <person name="Schneider L."/>
            <person name="Shu S."/>
            <person name="Stevenson D.W."/>
            <person name="Thummler F."/>
            <person name="Tillich M."/>
            <person name="Villarreal Aguilar J.C."/>
            <person name="Widiez T."/>
            <person name="Wong G.K."/>
            <person name="Wymore A."/>
            <person name="Zhang Y."/>
            <person name="Zimmer A.D."/>
            <person name="Quatrano R.S."/>
            <person name="Mayer K.F.X."/>
            <person name="Goodstein D."/>
            <person name="Casacuberta J.M."/>
            <person name="Vandepoele K."/>
            <person name="Reski R."/>
            <person name="Cuming A.C."/>
            <person name="Tuskan G.A."/>
            <person name="Maumus F."/>
            <person name="Salse J."/>
            <person name="Schmutz J."/>
            <person name="Rensing S.A."/>
        </authorList>
    </citation>
    <scope>NUCLEOTIDE SEQUENCE [LARGE SCALE GENOMIC DNA]</scope>
    <source>
        <strain evidence="1 2">cv. Gransden 2004</strain>
    </source>
</reference>
<evidence type="ECO:0000313" key="2">
    <source>
        <dbReference type="Proteomes" id="UP000006727"/>
    </source>
</evidence>
<dbReference type="EnsemblPlants" id="Pp3c23_16220V3.3">
    <property type="protein sequence ID" value="Pp3c23_16220V3.3"/>
    <property type="gene ID" value="Pp3c23_16220"/>
</dbReference>
<reference evidence="1 2" key="1">
    <citation type="journal article" date="2008" name="Science">
        <title>The Physcomitrella genome reveals evolutionary insights into the conquest of land by plants.</title>
        <authorList>
            <person name="Rensing S."/>
            <person name="Lang D."/>
            <person name="Zimmer A."/>
            <person name="Terry A."/>
            <person name="Salamov A."/>
            <person name="Shapiro H."/>
            <person name="Nishiyama T."/>
            <person name="Perroud P.-F."/>
            <person name="Lindquist E."/>
            <person name="Kamisugi Y."/>
            <person name="Tanahashi T."/>
            <person name="Sakakibara K."/>
            <person name="Fujita T."/>
            <person name="Oishi K."/>
            <person name="Shin-I T."/>
            <person name="Kuroki Y."/>
            <person name="Toyoda A."/>
            <person name="Suzuki Y."/>
            <person name="Hashimoto A."/>
            <person name="Yamaguchi K."/>
            <person name="Sugano A."/>
            <person name="Kohara Y."/>
            <person name="Fujiyama A."/>
            <person name="Anterola A."/>
            <person name="Aoki S."/>
            <person name="Ashton N."/>
            <person name="Barbazuk W.B."/>
            <person name="Barker E."/>
            <person name="Bennetzen J."/>
            <person name="Bezanilla M."/>
            <person name="Blankenship R."/>
            <person name="Cho S.H."/>
            <person name="Dutcher S."/>
            <person name="Estelle M."/>
            <person name="Fawcett J.A."/>
            <person name="Gundlach H."/>
            <person name="Hanada K."/>
            <person name="Heyl A."/>
            <person name="Hicks K.A."/>
            <person name="Hugh J."/>
            <person name="Lohr M."/>
            <person name="Mayer K."/>
            <person name="Melkozernov A."/>
            <person name="Murata T."/>
            <person name="Nelson D."/>
            <person name="Pils B."/>
            <person name="Prigge M."/>
            <person name="Reiss B."/>
            <person name="Renner T."/>
            <person name="Rombauts S."/>
            <person name="Rushton P."/>
            <person name="Sanderfoot A."/>
            <person name="Schween G."/>
            <person name="Shiu S.-H."/>
            <person name="Stueber K."/>
            <person name="Theodoulou F.L."/>
            <person name="Tu H."/>
            <person name="Van de Peer Y."/>
            <person name="Verrier P.J."/>
            <person name="Waters E."/>
            <person name="Wood A."/>
            <person name="Yang L."/>
            <person name="Cove D."/>
            <person name="Cuming A."/>
            <person name="Hasebe M."/>
            <person name="Lucas S."/>
            <person name="Mishler D.B."/>
            <person name="Reski R."/>
            <person name="Grigoriev I."/>
            <person name="Quatrano R.S."/>
            <person name="Boore J.L."/>
        </authorList>
    </citation>
    <scope>NUCLEOTIDE SEQUENCE [LARGE SCALE GENOMIC DNA]</scope>
    <source>
        <strain evidence="1 2">cv. Gransden 2004</strain>
    </source>
</reference>
<name>A0A7I4CEH5_PHYPA</name>
<accession>A0A7I4CEH5</accession>
<sequence>MAPLFGTWPYTIPKGSFKGGIAILLSDRINDFVREHGVIMGGRAQFITLQWTPRLKIDIINIYTFDYTGSPTRLWNKIRQYQLPEADWIIGGQATTGRGTREIVAWGELMVHFGLHDSFRSDEF</sequence>
<protein>
    <submittedName>
        <fullName evidence="1">Uncharacterized protein</fullName>
    </submittedName>
</protein>